<dbReference type="UniPathway" id="UPA00288">
    <property type="reaction ID" value="UER01023"/>
</dbReference>
<proteinExistence type="inferred from homology"/>
<dbReference type="InterPro" id="IPR015421">
    <property type="entry name" value="PyrdxlP-dep_Trfase_major"/>
</dbReference>
<feature type="binding site" evidence="9">
    <location>
        <begin position="122"/>
        <end position="124"/>
    </location>
    <ligand>
        <name>(6S)-5,6,7,8-tetrahydrofolate</name>
        <dbReference type="ChEBI" id="CHEBI:57453"/>
    </ligand>
</feature>
<dbReference type="Proteomes" id="UP000230136">
    <property type="component" value="Unassembled WGS sequence"/>
</dbReference>
<comment type="function">
    <text evidence="9">Catalyzes the reversible interconversion of serine and glycine with tetrahydrofolate (THF) serving as the one-carbon carrier. This reaction serves as the major source of one-carbon groups required for the biosynthesis of purines, thymidylate, methionine, and other important biomolecules. Also exhibits THF-independent aldolase activity toward beta-hydroxyamino acids, producing glycine and aldehydes, via a retro-aldol mechanism.</text>
</comment>
<feature type="binding site" evidence="9">
    <location>
        <position position="118"/>
    </location>
    <ligand>
        <name>(6S)-5,6,7,8-tetrahydrofolate</name>
        <dbReference type="ChEBI" id="CHEBI:57453"/>
    </ligand>
</feature>
<keyword evidence="6 9" id="KW-0554">One-carbon metabolism</keyword>
<dbReference type="InterPro" id="IPR001085">
    <property type="entry name" value="Ser_HO-MeTrfase"/>
</dbReference>
<keyword evidence="5 9" id="KW-0963">Cytoplasm</keyword>
<dbReference type="FunFam" id="3.40.640.10:FF:000001">
    <property type="entry name" value="Serine hydroxymethyltransferase"/>
    <property type="match status" value="1"/>
</dbReference>
<dbReference type="AlphaFoldDB" id="A0A2M8DRC7"/>
<evidence type="ECO:0000256" key="8">
    <source>
        <dbReference type="ARBA" id="ARBA00022898"/>
    </source>
</evidence>
<dbReference type="PANTHER" id="PTHR11680">
    <property type="entry name" value="SERINE HYDROXYMETHYLTRANSFERASE"/>
    <property type="match status" value="1"/>
</dbReference>
<keyword evidence="7 9" id="KW-0808">Transferase</keyword>
<dbReference type="PIRSF" id="PIRSF000412">
    <property type="entry name" value="SHMT"/>
    <property type="match status" value="1"/>
</dbReference>
<comment type="cofactor">
    <cofactor evidence="1 9 10">
        <name>pyridoxal 5'-phosphate</name>
        <dbReference type="ChEBI" id="CHEBI:597326"/>
    </cofactor>
</comment>
<evidence type="ECO:0000256" key="2">
    <source>
        <dbReference type="ARBA" id="ARBA00004496"/>
    </source>
</evidence>
<comment type="catalytic activity">
    <reaction evidence="9">
        <text>(6R)-5,10-methylene-5,6,7,8-tetrahydrofolate + glycine + H2O = (6S)-5,6,7,8-tetrahydrofolate + L-serine</text>
        <dbReference type="Rhea" id="RHEA:15481"/>
        <dbReference type="ChEBI" id="CHEBI:15377"/>
        <dbReference type="ChEBI" id="CHEBI:15636"/>
        <dbReference type="ChEBI" id="CHEBI:33384"/>
        <dbReference type="ChEBI" id="CHEBI:57305"/>
        <dbReference type="ChEBI" id="CHEBI:57453"/>
        <dbReference type="EC" id="2.1.2.1"/>
    </reaction>
</comment>
<comment type="similarity">
    <text evidence="3 9">Belongs to the SHMT family.</text>
</comment>
<keyword evidence="12" id="KW-0489">Methyltransferase</keyword>
<evidence type="ECO:0000256" key="9">
    <source>
        <dbReference type="HAMAP-Rule" id="MF_00051"/>
    </source>
</evidence>
<accession>A0A2M8DRC7</accession>
<organism evidence="12 13">
    <name type="scientific">Candidatus Komeilibacteria bacterium CG_4_9_14_0_8_um_filter_36_9</name>
    <dbReference type="NCBI Taxonomy" id="1974473"/>
    <lineage>
        <taxon>Bacteria</taxon>
        <taxon>Candidatus Komeiliibacteriota</taxon>
    </lineage>
</organism>
<dbReference type="EMBL" id="PFSY01000104">
    <property type="protein sequence ID" value="PJC01902.1"/>
    <property type="molecule type" value="Genomic_DNA"/>
</dbReference>
<dbReference type="PANTHER" id="PTHR11680:SF35">
    <property type="entry name" value="SERINE HYDROXYMETHYLTRANSFERASE 1"/>
    <property type="match status" value="1"/>
</dbReference>
<dbReference type="GO" id="GO:0030170">
    <property type="term" value="F:pyridoxal phosphate binding"/>
    <property type="evidence" value="ECO:0007669"/>
    <property type="project" value="UniProtKB-UniRule"/>
</dbReference>
<reference evidence="13" key="1">
    <citation type="submission" date="2017-09" db="EMBL/GenBank/DDBJ databases">
        <title>Depth-based differentiation of microbial function through sediment-hosted aquifers and enrichment of novel symbionts in the deep terrestrial subsurface.</title>
        <authorList>
            <person name="Probst A.J."/>
            <person name="Ladd B."/>
            <person name="Jarett J.K."/>
            <person name="Geller-Mcgrath D.E."/>
            <person name="Sieber C.M.K."/>
            <person name="Emerson J.B."/>
            <person name="Anantharaman K."/>
            <person name="Thomas B.C."/>
            <person name="Malmstrom R."/>
            <person name="Stieglmeier M."/>
            <person name="Klingl A."/>
            <person name="Woyke T."/>
            <person name="Ryan C.M."/>
            <person name="Banfield J.F."/>
        </authorList>
    </citation>
    <scope>NUCLEOTIDE SEQUENCE [LARGE SCALE GENOMIC DNA]</scope>
</reference>
<sequence length="427" mass="46882">MLNNLKQSDPDIYGNIQAELERQRNGLEMIASENFTSEAVMEATGSVLTNKYSEGYPHKRYYGGNEYIDKCEDLARDRAKELFNAEHANVQSHAGSQANAQAYFAVLNTGDKILAMDLSAGGHLTHGHPVSFSGKQYNFVHYGVDPQTQLIDMNEVRKIALAEKPKMILAGASAYPRAIDFQKFREVADEIGAYLMVDMAHIAGLVAAKLHPDPIPYADIVATTTHKTLRGPRGAMILCKTEDRINPKDKKNLAQKIDSAVFPGMQGGPLDHVIAAKAVALAEALKPEFTQYQKQVLANAKVLEAVFKENNITMVSGGTDNHLLLLDLTNLDISGQQAVTALDSVGIFTNKNMIPFDKRKPTDPSGIRLGTAALTTRGIKEDDMKLIGQFIVAVLKNIDKQDVLDNIKKQIGELIAKYPLYPNINYG</sequence>
<name>A0A2M8DRC7_9BACT</name>
<evidence type="ECO:0000256" key="5">
    <source>
        <dbReference type="ARBA" id="ARBA00022490"/>
    </source>
</evidence>
<evidence type="ECO:0000256" key="4">
    <source>
        <dbReference type="ARBA" id="ARBA00011738"/>
    </source>
</evidence>
<dbReference type="GO" id="GO:0032259">
    <property type="term" value="P:methylation"/>
    <property type="evidence" value="ECO:0007669"/>
    <property type="project" value="UniProtKB-KW"/>
</dbReference>
<dbReference type="Gene3D" id="3.90.1150.10">
    <property type="entry name" value="Aspartate Aminotransferase, domain 1"/>
    <property type="match status" value="1"/>
</dbReference>
<gene>
    <name evidence="9" type="primary">glyA</name>
    <name evidence="12" type="ORF">CO073_02320</name>
</gene>
<dbReference type="GO" id="GO:0035999">
    <property type="term" value="P:tetrahydrofolate interconversion"/>
    <property type="evidence" value="ECO:0007669"/>
    <property type="project" value="UniProtKB-UniRule"/>
</dbReference>
<dbReference type="GO" id="GO:0008168">
    <property type="term" value="F:methyltransferase activity"/>
    <property type="evidence" value="ECO:0007669"/>
    <property type="project" value="UniProtKB-KW"/>
</dbReference>
<dbReference type="CDD" id="cd00378">
    <property type="entry name" value="SHMT"/>
    <property type="match status" value="1"/>
</dbReference>
<dbReference type="NCBIfam" id="NF000586">
    <property type="entry name" value="PRK00011.1"/>
    <property type="match status" value="1"/>
</dbReference>
<feature type="site" description="Plays an important role in substrate specificity" evidence="9">
    <location>
        <position position="226"/>
    </location>
</feature>
<dbReference type="EC" id="2.1.2.1" evidence="9"/>
<keyword evidence="9" id="KW-0028">Amino-acid biosynthesis</keyword>
<evidence type="ECO:0000259" key="11">
    <source>
        <dbReference type="Pfam" id="PF00464"/>
    </source>
</evidence>
<evidence type="ECO:0000313" key="12">
    <source>
        <dbReference type="EMBL" id="PJC01902.1"/>
    </source>
</evidence>
<evidence type="ECO:0000256" key="7">
    <source>
        <dbReference type="ARBA" id="ARBA00022679"/>
    </source>
</evidence>
<dbReference type="UniPathway" id="UPA00193"/>
<comment type="subunit">
    <text evidence="4 9">Homodimer.</text>
</comment>
<dbReference type="InterPro" id="IPR039429">
    <property type="entry name" value="SHMT-like_dom"/>
</dbReference>
<dbReference type="Gene3D" id="3.40.640.10">
    <property type="entry name" value="Type I PLP-dependent aspartate aminotransferase-like (Major domain)"/>
    <property type="match status" value="1"/>
</dbReference>
<dbReference type="HAMAP" id="MF_00051">
    <property type="entry name" value="SHMT"/>
    <property type="match status" value="1"/>
</dbReference>
<evidence type="ECO:0000256" key="6">
    <source>
        <dbReference type="ARBA" id="ARBA00022563"/>
    </source>
</evidence>
<dbReference type="GO" id="GO:0004372">
    <property type="term" value="F:glycine hydroxymethyltransferase activity"/>
    <property type="evidence" value="ECO:0007669"/>
    <property type="project" value="UniProtKB-UniRule"/>
</dbReference>
<dbReference type="GO" id="GO:0019264">
    <property type="term" value="P:glycine biosynthetic process from serine"/>
    <property type="evidence" value="ECO:0007669"/>
    <property type="project" value="UniProtKB-UniRule"/>
</dbReference>
<feature type="domain" description="Serine hydroxymethyltransferase-like" evidence="11">
    <location>
        <begin position="5"/>
        <end position="391"/>
    </location>
</feature>
<evidence type="ECO:0000256" key="3">
    <source>
        <dbReference type="ARBA" id="ARBA00006376"/>
    </source>
</evidence>
<dbReference type="GO" id="GO:0005829">
    <property type="term" value="C:cytosol"/>
    <property type="evidence" value="ECO:0007669"/>
    <property type="project" value="TreeGrafter"/>
</dbReference>
<comment type="pathway">
    <text evidence="9">Amino-acid biosynthesis; glycine biosynthesis; glycine from L-serine: step 1/1.</text>
</comment>
<protein>
    <recommendedName>
        <fullName evidence="9">Serine hydroxymethyltransferase</fullName>
        <shortName evidence="9">SHMT</shortName>
        <shortName evidence="9">Serine methylase</shortName>
        <ecNumber evidence="9">2.1.2.1</ecNumber>
    </recommendedName>
</protein>
<dbReference type="Pfam" id="PF00464">
    <property type="entry name" value="SHMT"/>
    <property type="match status" value="1"/>
</dbReference>
<dbReference type="InterPro" id="IPR019798">
    <property type="entry name" value="Ser_HO-MeTrfase_PLP_BS"/>
</dbReference>
<dbReference type="SUPFAM" id="SSF53383">
    <property type="entry name" value="PLP-dependent transferases"/>
    <property type="match status" value="1"/>
</dbReference>
<comment type="caution">
    <text evidence="9">Lacks conserved residue(s) required for the propagation of feature annotation.</text>
</comment>
<keyword evidence="8 9" id="KW-0663">Pyridoxal phosphate</keyword>
<dbReference type="PROSITE" id="PS00096">
    <property type="entry name" value="SHMT"/>
    <property type="match status" value="1"/>
</dbReference>
<comment type="subcellular location">
    <subcellularLocation>
        <location evidence="2 9">Cytoplasm</location>
    </subcellularLocation>
</comment>
<comment type="caution">
    <text evidence="12">The sequence shown here is derived from an EMBL/GenBank/DDBJ whole genome shotgun (WGS) entry which is preliminary data.</text>
</comment>
<dbReference type="InterPro" id="IPR015424">
    <property type="entry name" value="PyrdxlP-dep_Trfase"/>
</dbReference>
<evidence type="ECO:0000256" key="10">
    <source>
        <dbReference type="PIRSR" id="PIRSR000412-50"/>
    </source>
</evidence>
<evidence type="ECO:0000256" key="1">
    <source>
        <dbReference type="ARBA" id="ARBA00001933"/>
    </source>
</evidence>
<dbReference type="InterPro" id="IPR049943">
    <property type="entry name" value="Ser_HO-MeTrfase-like"/>
</dbReference>
<comment type="pathway">
    <text evidence="9">One-carbon metabolism; tetrahydrofolate interconversion.</text>
</comment>
<dbReference type="InterPro" id="IPR015422">
    <property type="entry name" value="PyrdxlP-dep_Trfase_small"/>
</dbReference>
<evidence type="ECO:0000313" key="13">
    <source>
        <dbReference type="Proteomes" id="UP000230136"/>
    </source>
</evidence>
<feature type="modified residue" description="N6-(pyridoxal phosphate)lysine" evidence="9 10">
    <location>
        <position position="227"/>
    </location>
</feature>